<dbReference type="KEGG" id="same:SAMCFNEI73_Ch1372"/>
<dbReference type="STRING" id="194963.SAMCFNEI73_Ch1372"/>
<proteinExistence type="predicted"/>
<evidence type="ECO:0000256" key="1">
    <source>
        <dbReference type="SAM" id="MobiDB-lite"/>
    </source>
</evidence>
<evidence type="ECO:0000313" key="3">
    <source>
        <dbReference type="Proteomes" id="UP000182306"/>
    </source>
</evidence>
<protein>
    <submittedName>
        <fullName evidence="2">Uncharacterized protein</fullName>
    </submittedName>
</protein>
<dbReference type="AlphaFoldDB" id="A0A1L3LKS2"/>
<feature type="region of interest" description="Disordered" evidence="1">
    <location>
        <begin position="1"/>
        <end position="29"/>
    </location>
</feature>
<reference evidence="2 3" key="1">
    <citation type="submission" date="2015-10" db="EMBL/GenBank/DDBJ databases">
        <title>Genomic differences between typical nodule nitrogen-fixing rhizobial strains and those coming from bean seeds.</title>
        <authorList>
            <person name="Peralta H."/>
            <person name="Aguilar-Vera A."/>
            <person name="Diaz R."/>
            <person name="Mora Y."/>
            <person name="Martinez-Batallar G."/>
            <person name="Salazar E."/>
            <person name="Vargas-Lagunas C."/>
            <person name="Encarnacion S."/>
            <person name="Girard L."/>
            <person name="Mora J."/>
        </authorList>
    </citation>
    <scope>NUCLEOTIDE SEQUENCE [LARGE SCALE GENOMIC DNA]</scope>
    <source>
        <strain evidence="2 3">CFNEI 73</strain>
    </source>
</reference>
<name>A0A1L3LKS2_9HYPH</name>
<gene>
    <name evidence="2" type="ORF">SAMCFNEI73_Ch1372</name>
</gene>
<dbReference type="EMBL" id="CP013107">
    <property type="protein sequence ID" value="APG90681.1"/>
    <property type="molecule type" value="Genomic_DNA"/>
</dbReference>
<sequence>MGIFSVGSDSADSNSSLRRPDSRAVSFREGCDHKNQEVFVDKYRDRH</sequence>
<organism evidence="2 3">
    <name type="scientific">Sinorhizobium americanum</name>
    <dbReference type="NCBI Taxonomy" id="194963"/>
    <lineage>
        <taxon>Bacteria</taxon>
        <taxon>Pseudomonadati</taxon>
        <taxon>Pseudomonadota</taxon>
        <taxon>Alphaproteobacteria</taxon>
        <taxon>Hyphomicrobiales</taxon>
        <taxon>Rhizobiaceae</taxon>
        <taxon>Sinorhizobium/Ensifer group</taxon>
        <taxon>Sinorhizobium</taxon>
    </lineage>
</organism>
<dbReference type="Proteomes" id="UP000182306">
    <property type="component" value="Chromosome"/>
</dbReference>
<keyword evidence="3" id="KW-1185">Reference proteome</keyword>
<feature type="compositionally biased region" description="Low complexity" evidence="1">
    <location>
        <begin position="1"/>
        <end position="16"/>
    </location>
</feature>
<evidence type="ECO:0000313" key="2">
    <source>
        <dbReference type="EMBL" id="APG90681.1"/>
    </source>
</evidence>
<accession>A0A1L3LKS2</accession>